<evidence type="ECO:0000313" key="1">
    <source>
        <dbReference type="EMBL" id="PHH38736.1"/>
    </source>
</evidence>
<dbReference type="AlphaFoldDB" id="A0A2C5W1E1"/>
<organism evidence="1 2">
    <name type="scientific">Pseudomonas putida</name>
    <name type="common">Arthrobacter siderocapsulatus</name>
    <dbReference type="NCBI Taxonomy" id="303"/>
    <lineage>
        <taxon>Bacteria</taxon>
        <taxon>Pseudomonadati</taxon>
        <taxon>Pseudomonadota</taxon>
        <taxon>Gammaproteobacteria</taxon>
        <taxon>Pseudomonadales</taxon>
        <taxon>Pseudomonadaceae</taxon>
        <taxon>Pseudomonas</taxon>
    </lineage>
</organism>
<sequence length="353" mass="36093">MPWLRGGTVAVTNGSTTVIGTNADFAANSRIGDAFIGPDGVNYEIGNVASATVISIIPAYKGPTASGVAYAIMPVQGYPKALADSFNSINRQWGSKLEALGTTGNYDILPLAKGGTGAAANSGAEVFAALGAGGILGEAPYFGGNIDSRTAVPLDVCFIGPSTGGTKPSGVSYGILTTKGAIGNQGSHQELWEVTGATGATTNTWHRDQYGNGGAWGPWRRRYSNNNILGTVAQTSGAPTGAIIERGSNASGEYVRYADGTQICWKRIGTSSVNAASGALFLSNAVGSGSYPMAFISIPTVSAMACVSGYQWALWAMNASEPTATAWGSYYAAAAASTLQGALINIIAVGRWF</sequence>
<proteinExistence type="predicted"/>
<name>A0A2C5W1E1_PSEPU</name>
<dbReference type="RefSeq" id="WP_098963849.1">
    <property type="nucleotide sequence ID" value="NZ_PDKZ01000002.1"/>
</dbReference>
<evidence type="ECO:0000313" key="2">
    <source>
        <dbReference type="Proteomes" id="UP000222460"/>
    </source>
</evidence>
<reference evidence="2" key="1">
    <citation type="submission" date="2017-10" db="EMBL/GenBank/DDBJ databases">
        <title>FDA dAtabase for Regulatory Grade micrObial Sequences (FDA-ARGOS): Supporting development and validation of Infectious Disease Dx tests.</title>
        <authorList>
            <person name="Goldberg B."/>
            <person name="Campos J."/>
            <person name="Tallon L."/>
            <person name="Sadzewicz L."/>
            <person name="Ott S."/>
            <person name="Zhao X."/>
            <person name="Nagaraj S."/>
            <person name="Vavikolanu K."/>
            <person name="Aluvathingal J."/>
            <person name="Nadendla S."/>
            <person name="Geyer C."/>
            <person name="Sichtig H."/>
        </authorList>
    </citation>
    <scope>NUCLEOTIDE SEQUENCE [LARGE SCALE GENOMIC DNA]</scope>
    <source>
        <strain evidence="2">FDAARGOS_376</strain>
    </source>
</reference>
<dbReference type="EMBL" id="PDKZ01000002">
    <property type="protein sequence ID" value="PHH38736.1"/>
    <property type="molecule type" value="Genomic_DNA"/>
</dbReference>
<protein>
    <submittedName>
        <fullName evidence="1">Uncharacterized protein</fullName>
    </submittedName>
</protein>
<gene>
    <name evidence="1" type="ORF">CRX57_00615</name>
</gene>
<comment type="caution">
    <text evidence="1">The sequence shown here is derived from an EMBL/GenBank/DDBJ whole genome shotgun (WGS) entry which is preliminary data.</text>
</comment>
<accession>A0A2C5W1E1</accession>
<dbReference type="Proteomes" id="UP000222460">
    <property type="component" value="Unassembled WGS sequence"/>
</dbReference>